<accession>A0A9N9EHE1</accession>
<evidence type="ECO:0000313" key="1">
    <source>
        <dbReference type="EMBL" id="CAG8671870.1"/>
    </source>
</evidence>
<evidence type="ECO:0000313" key="2">
    <source>
        <dbReference type="Proteomes" id="UP000789831"/>
    </source>
</evidence>
<name>A0A9N9EHE1_9GLOM</name>
<comment type="caution">
    <text evidence="1">The sequence shown here is derived from an EMBL/GenBank/DDBJ whole genome shotgun (WGS) entry which is preliminary data.</text>
</comment>
<reference evidence="1" key="1">
    <citation type="submission" date="2021-06" db="EMBL/GenBank/DDBJ databases">
        <authorList>
            <person name="Kallberg Y."/>
            <person name="Tangrot J."/>
            <person name="Rosling A."/>
        </authorList>
    </citation>
    <scope>NUCLEOTIDE SEQUENCE</scope>
    <source>
        <strain evidence="1">MT106</strain>
    </source>
</reference>
<protein>
    <submittedName>
        <fullName evidence="1">338_t:CDS:1</fullName>
    </submittedName>
</protein>
<proteinExistence type="predicted"/>
<dbReference type="EMBL" id="CAJVPL010007899">
    <property type="protein sequence ID" value="CAG8671870.1"/>
    <property type="molecule type" value="Genomic_DNA"/>
</dbReference>
<dbReference type="AlphaFoldDB" id="A0A9N9EHE1"/>
<organism evidence="1 2">
    <name type="scientific">Ambispora gerdemannii</name>
    <dbReference type="NCBI Taxonomy" id="144530"/>
    <lineage>
        <taxon>Eukaryota</taxon>
        <taxon>Fungi</taxon>
        <taxon>Fungi incertae sedis</taxon>
        <taxon>Mucoromycota</taxon>
        <taxon>Glomeromycotina</taxon>
        <taxon>Glomeromycetes</taxon>
        <taxon>Archaeosporales</taxon>
        <taxon>Ambisporaceae</taxon>
        <taxon>Ambispora</taxon>
    </lineage>
</organism>
<sequence length="56" mass="6520">MTTELLGQATLAAHYKRRLRLDDNVTKKGVVYELEQLIHGRPEIHVYNGLKRRFLG</sequence>
<gene>
    <name evidence="1" type="ORF">AGERDE_LOCUS12294</name>
</gene>
<keyword evidence="2" id="KW-1185">Reference proteome</keyword>
<dbReference type="Proteomes" id="UP000789831">
    <property type="component" value="Unassembled WGS sequence"/>
</dbReference>